<evidence type="ECO:0000313" key="1">
    <source>
        <dbReference type="EMBL" id="CRL06348.1"/>
    </source>
</evidence>
<evidence type="ECO:0000313" key="2">
    <source>
        <dbReference type="Proteomes" id="UP000183832"/>
    </source>
</evidence>
<protein>
    <submittedName>
        <fullName evidence="1">CLUMA_CG019266, isoform A</fullName>
    </submittedName>
</protein>
<dbReference type="AlphaFoldDB" id="A0A1J1J3H1"/>
<accession>A0A1J1J3H1</accession>
<gene>
    <name evidence="1" type="ORF">CLUMA_CG019266</name>
</gene>
<reference evidence="1 2" key="1">
    <citation type="submission" date="2015-04" db="EMBL/GenBank/DDBJ databases">
        <authorList>
            <person name="Syromyatnikov M.Y."/>
            <person name="Popov V.N."/>
        </authorList>
    </citation>
    <scope>NUCLEOTIDE SEQUENCE [LARGE SCALE GENOMIC DNA]</scope>
</reference>
<dbReference type="EMBL" id="CVRI01000066">
    <property type="protein sequence ID" value="CRL06348.1"/>
    <property type="molecule type" value="Genomic_DNA"/>
</dbReference>
<sequence>MMFLETYNLGNSGSLHQQTFIYCHSNLDVDLLIQSAMKNKGKFKAGVDDLDFANFWKIGLIENEM</sequence>
<proteinExistence type="predicted"/>
<organism evidence="1 2">
    <name type="scientific">Clunio marinus</name>
    <dbReference type="NCBI Taxonomy" id="568069"/>
    <lineage>
        <taxon>Eukaryota</taxon>
        <taxon>Metazoa</taxon>
        <taxon>Ecdysozoa</taxon>
        <taxon>Arthropoda</taxon>
        <taxon>Hexapoda</taxon>
        <taxon>Insecta</taxon>
        <taxon>Pterygota</taxon>
        <taxon>Neoptera</taxon>
        <taxon>Endopterygota</taxon>
        <taxon>Diptera</taxon>
        <taxon>Nematocera</taxon>
        <taxon>Chironomoidea</taxon>
        <taxon>Chironomidae</taxon>
        <taxon>Clunio</taxon>
    </lineage>
</organism>
<name>A0A1J1J3H1_9DIPT</name>
<dbReference type="Proteomes" id="UP000183832">
    <property type="component" value="Unassembled WGS sequence"/>
</dbReference>
<keyword evidence="2" id="KW-1185">Reference proteome</keyword>